<reference evidence="3 4" key="1">
    <citation type="submission" date="2018-09" db="EMBL/GenBank/DDBJ databases">
        <title>The draft genome of Acinetobacter spp. strains.</title>
        <authorList>
            <person name="Qin J."/>
            <person name="Feng Y."/>
            <person name="Zong Z."/>
        </authorList>
    </citation>
    <scope>NUCLEOTIDE SEQUENCE [LARGE SCALE GENOMIC DNA]</scope>
    <source>
        <strain evidence="3 4">WCHAc060115</strain>
    </source>
</reference>
<dbReference type="Gene3D" id="3.40.50.12370">
    <property type="match status" value="1"/>
</dbReference>
<dbReference type="AlphaFoldDB" id="A0A3A8EQT8"/>
<dbReference type="InterPro" id="IPR006016">
    <property type="entry name" value="UspA"/>
</dbReference>
<feature type="domain" description="UspA" evidence="2">
    <location>
        <begin position="212"/>
        <end position="280"/>
    </location>
</feature>
<evidence type="ECO:0000256" key="1">
    <source>
        <dbReference type="ARBA" id="ARBA00008791"/>
    </source>
</evidence>
<gene>
    <name evidence="3" type="ORF">D7V20_11535</name>
</gene>
<dbReference type="EMBL" id="RAXT01000024">
    <property type="protein sequence ID" value="RKG37247.1"/>
    <property type="molecule type" value="Genomic_DNA"/>
</dbReference>
<comment type="caution">
    <text evidence="3">The sequence shown here is derived from an EMBL/GenBank/DDBJ whole genome shotgun (WGS) entry which is preliminary data.</text>
</comment>
<proteinExistence type="inferred from homology"/>
<dbReference type="PANTHER" id="PTHR46268:SF6">
    <property type="entry name" value="UNIVERSAL STRESS PROTEIN UP12"/>
    <property type="match status" value="1"/>
</dbReference>
<evidence type="ECO:0000313" key="3">
    <source>
        <dbReference type="EMBL" id="RKG37247.1"/>
    </source>
</evidence>
<dbReference type="OrthoDB" id="9804721at2"/>
<dbReference type="Proteomes" id="UP000280405">
    <property type="component" value="Unassembled WGS sequence"/>
</dbReference>
<dbReference type="SUPFAM" id="SSF52402">
    <property type="entry name" value="Adenine nucleotide alpha hydrolases-like"/>
    <property type="match status" value="2"/>
</dbReference>
<dbReference type="RefSeq" id="WP_120384432.1">
    <property type="nucleotide sequence ID" value="NZ_RAXT01000024.1"/>
</dbReference>
<dbReference type="InterPro" id="IPR006015">
    <property type="entry name" value="Universal_stress_UspA"/>
</dbReference>
<dbReference type="PANTHER" id="PTHR46268">
    <property type="entry name" value="STRESS RESPONSE PROTEIN NHAX"/>
    <property type="match status" value="1"/>
</dbReference>
<dbReference type="CDD" id="cd00293">
    <property type="entry name" value="USP-like"/>
    <property type="match status" value="1"/>
</dbReference>
<dbReference type="Pfam" id="PF00582">
    <property type="entry name" value="Usp"/>
    <property type="match status" value="1"/>
</dbReference>
<accession>A0A3A8EQT8</accession>
<sequence>MNRVVACIDSSPCINAVAEAAAWIAQETGRELVLLQVLDYYPASYHLGEISGVIGFESNAMLLKELAELEQKQSELALDYSNNLLKHISEHILEKYGIQASQIQEKGDFLEQSFNQLDVDDIAVIGKVGERSAEKNKTLGSNVENFIRGTKSSVLTVGETFKPPTRFIFAYELSDACQKMLKRVEKSDLLRLLQCHLVYVGDHPEILNEPTQRLKDAGLDVVVEYRYGDVAENILEYQNQHQIQLIVLGAFSHSKIHQFFLGSVTTTIFRNSSVPLLVAK</sequence>
<protein>
    <submittedName>
        <fullName evidence="3">Universal stress protein</fullName>
    </submittedName>
</protein>
<keyword evidence="4" id="KW-1185">Reference proteome</keyword>
<evidence type="ECO:0000313" key="4">
    <source>
        <dbReference type="Proteomes" id="UP000280405"/>
    </source>
</evidence>
<organism evidence="3 4">
    <name type="scientific">Acinetobacter rongchengensis</name>
    <dbReference type="NCBI Taxonomy" id="2419601"/>
    <lineage>
        <taxon>Bacteria</taxon>
        <taxon>Pseudomonadati</taxon>
        <taxon>Pseudomonadota</taxon>
        <taxon>Gammaproteobacteria</taxon>
        <taxon>Moraxellales</taxon>
        <taxon>Moraxellaceae</taxon>
        <taxon>Acinetobacter</taxon>
    </lineage>
</organism>
<evidence type="ECO:0000259" key="2">
    <source>
        <dbReference type="Pfam" id="PF00582"/>
    </source>
</evidence>
<name>A0A3A8EQT8_9GAMM</name>
<dbReference type="PRINTS" id="PR01438">
    <property type="entry name" value="UNVRSLSTRESS"/>
</dbReference>
<comment type="similarity">
    <text evidence="1">Belongs to the universal stress protein A family.</text>
</comment>